<reference evidence="1 2" key="1">
    <citation type="journal article" date="2017" name="Front. Microbiol.">
        <title>Comparative Genomic Analysis of the Class Epsilonproteobacteria and Proposed Reclassification to Epsilonbacteraeota (phyl. nov.).</title>
        <authorList>
            <person name="Waite D.W."/>
            <person name="Vanwonterghem I."/>
            <person name="Rinke C."/>
            <person name="Parks D.H."/>
            <person name="Zhang Y."/>
            <person name="Takai K."/>
            <person name="Sievert S.M."/>
            <person name="Simon J."/>
            <person name="Campbell B.J."/>
            <person name="Hanson T.E."/>
            <person name="Woyke T."/>
            <person name="Klotz M.G."/>
            <person name="Hugenholtz P."/>
        </authorList>
    </citation>
    <scope>NUCLEOTIDE SEQUENCE [LARGE SCALE GENOMIC DNA]</scope>
    <source>
        <strain evidence="1">UBA12443</strain>
    </source>
</reference>
<protein>
    <submittedName>
        <fullName evidence="1">Uncharacterized protein</fullName>
    </submittedName>
</protein>
<proteinExistence type="predicted"/>
<sequence length="89" mass="10308">MGRAKRIIAFNPKLTRGGKLQKWCLFAFKDTVQCFIKSTFEYDEGTVLMRHTRLHRFRNPERFIDSLSVFGGNPIPYIVVIGTNAKSRD</sequence>
<evidence type="ECO:0000313" key="2">
    <source>
        <dbReference type="Proteomes" id="UP000228859"/>
    </source>
</evidence>
<dbReference type="AlphaFoldDB" id="A0A2D3WCY3"/>
<name>A0A2D3WCY3_9BACT</name>
<dbReference type="EMBL" id="DLUI01000035">
    <property type="protein sequence ID" value="DAB39172.1"/>
    <property type="molecule type" value="Genomic_DNA"/>
</dbReference>
<comment type="caution">
    <text evidence="1">The sequence shown here is derived from an EMBL/GenBank/DDBJ whole genome shotgun (WGS) entry which is preliminary data.</text>
</comment>
<accession>A0A2D3WCY3</accession>
<organism evidence="1 2">
    <name type="scientific">Sulfuricurvum kujiense</name>
    <dbReference type="NCBI Taxonomy" id="148813"/>
    <lineage>
        <taxon>Bacteria</taxon>
        <taxon>Pseudomonadati</taxon>
        <taxon>Campylobacterota</taxon>
        <taxon>Epsilonproteobacteria</taxon>
        <taxon>Campylobacterales</taxon>
        <taxon>Sulfurimonadaceae</taxon>
        <taxon>Sulfuricurvum</taxon>
    </lineage>
</organism>
<evidence type="ECO:0000313" key="1">
    <source>
        <dbReference type="EMBL" id="DAB39172.1"/>
    </source>
</evidence>
<gene>
    <name evidence="1" type="ORF">CFH83_02125</name>
</gene>
<dbReference type="Proteomes" id="UP000228859">
    <property type="component" value="Unassembled WGS sequence"/>
</dbReference>